<name>A0A1I9SA18_9CAUD</name>
<evidence type="ECO:0000256" key="1">
    <source>
        <dbReference type="SAM" id="MobiDB-lite"/>
    </source>
</evidence>
<dbReference type="Proteomes" id="UP000224902">
    <property type="component" value="Segment"/>
</dbReference>
<sequence length="91" mass="9969">MTDYPIPARKSREGLPESALNGHGSPASECSVCGNVFSTPNNFDLHRVKVNKQGQAHKQVCVDPETVGLTIGKQDTWITAQKWFDEDAEPS</sequence>
<protein>
    <recommendedName>
        <fullName evidence="4">C2H2-type domain-containing protein</fullName>
    </recommendedName>
</protein>
<accession>A0A1I9SA18</accession>
<organism evidence="2 3">
    <name type="scientific">Rhodococcus phage Weasels2</name>
    <dbReference type="NCBI Taxonomy" id="1897437"/>
    <lineage>
        <taxon>Viruses</taxon>
        <taxon>Duplodnaviria</taxon>
        <taxon>Heunggongvirae</taxon>
        <taxon>Uroviricota</taxon>
        <taxon>Caudoviricetes</taxon>
        <taxon>Weaselvirus</taxon>
        <taxon>Weaselvirus weasel</taxon>
    </lineage>
</organism>
<proteinExistence type="predicted"/>
<reference evidence="3" key="1">
    <citation type="submission" date="2016-08" db="EMBL/GenBank/DDBJ databases">
        <authorList>
            <person name="Seilhamer J.J."/>
        </authorList>
    </citation>
    <scope>NUCLEOTIDE SEQUENCE [LARGE SCALE GENOMIC DNA]</scope>
</reference>
<gene>
    <name evidence="2" type="ORF">SEA_WEASELS2_34</name>
</gene>
<feature type="region of interest" description="Disordered" evidence="1">
    <location>
        <begin position="1"/>
        <end position="26"/>
    </location>
</feature>
<evidence type="ECO:0000313" key="3">
    <source>
        <dbReference type="Proteomes" id="UP000224902"/>
    </source>
</evidence>
<dbReference type="OrthoDB" id="17000at10239"/>
<evidence type="ECO:0008006" key="4">
    <source>
        <dbReference type="Google" id="ProtNLM"/>
    </source>
</evidence>
<dbReference type="EMBL" id="KX774321">
    <property type="protein sequence ID" value="AOZ63624.1"/>
    <property type="molecule type" value="Genomic_DNA"/>
</dbReference>
<keyword evidence="3" id="KW-1185">Reference proteome</keyword>
<evidence type="ECO:0000313" key="2">
    <source>
        <dbReference type="EMBL" id="AOZ63624.1"/>
    </source>
</evidence>